<feature type="region of interest" description="Disordered" evidence="1">
    <location>
        <begin position="223"/>
        <end position="259"/>
    </location>
</feature>
<name>A0AAV1D8D6_OLDCO</name>
<dbReference type="EMBL" id="OX459121">
    <property type="protein sequence ID" value="CAI9103097.1"/>
    <property type="molecule type" value="Genomic_DNA"/>
</dbReference>
<proteinExistence type="predicted"/>
<gene>
    <name evidence="2" type="ORF">OLC1_LOCUS12323</name>
</gene>
<protein>
    <submittedName>
        <fullName evidence="2">OLC1v1001531C1</fullName>
    </submittedName>
</protein>
<dbReference type="AlphaFoldDB" id="A0AAV1D8D6"/>
<evidence type="ECO:0000313" key="3">
    <source>
        <dbReference type="Proteomes" id="UP001161247"/>
    </source>
</evidence>
<dbReference type="PANTHER" id="PTHR36373">
    <property type="entry name" value="EXPRESSED PROTEIN"/>
    <property type="match status" value="1"/>
</dbReference>
<dbReference type="Proteomes" id="UP001161247">
    <property type="component" value="Chromosome 4"/>
</dbReference>
<sequence length="361" mass="41233">MEVAVIDWKNLDSRFVRDEMYENINAPQWVDFSAPDAAIDDESWFCRPDCNHPKKFEDFCKQKTPEAKVQRPAFGSERLPLNERSRRDGALKKRGVMQPIVSPATDMKYGRAMEDSENQNPNYATPPNNKAKLLKETVKSSTEKKQLDVDENAWRKEQPRSLRSTLSAKNLFAGGDILSKVTEFCNELKKLATRPKDKENMGENLIKDSSSDDYGDLDVKEKERKPLLEANKEKNVTPLKSKLQEKQTRKKRHEDTENTPISINVKNIRKGDNVLQIRTCPPTPQCFSANRGASKVPTTPLRTFNSRTMERRGILKELEQSNLEDKLMSDTGHNSLITTATEKEAKPLDVFWFLKPCALSS</sequence>
<accession>A0AAV1D8D6</accession>
<feature type="region of interest" description="Disordered" evidence="1">
    <location>
        <begin position="137"/>
        <end position="162"/>
    </location>
</feature>
<reference evidence="2" key="1">
    <citation type="submission" date="2023-03" db="EMBL/GenBank/DDBJ databases">
        <authorList>
            <person name="Julca I."/>
        </authorList>
    </citation>
    <scope>NUCLEOTIDE SEQUENCE</scope>
</reference>
<feature type="compositionally biased region" description="Basic and acidic residues" evidence="1">
    <location>
        <begin position="223"/>
        <end position="235"/>
    </location>
</feature>
<organism evidence="2 3">
    <name type="scientific">Oldenlandia corymbosa var. corymbosa</name>
    <dbReference type="NCBI Taxonomy" id="529605"/>
    <lineage>
        <taxon>Eukaryota</taxon>
        <taxon>Viridiplantae</taxon>
        <taxon>Streptophyta</taxon>
        <taxon>Embryophyta</taxon>
        <taxon>Tracheophyta</taxon>
        <taxon>Spermatophyta</taxon>
        <taxon>Magnoliopsida</taxon>
        <taxon>eudicotyledons</taxon>
        <taxon>Gunneridae</taxon>
        <taxon>Pentapetalae</taxon>
        <taxon>asterids</taxon>
        <taxon>lamiids</taxon>
        <taxon>Gentianales</taxon>
        <taxon>Rubiaceae</taxon>
        <taxon>Rubioideae</taxon>
        <taxon>Spermacoceae</taxon>
        <taxon>Hedyotis-Oldenlandia complex</taxon>
        <taxon>Oldenlandia</taxon>
    </lineage>
</organism>
<evidence type="ECO:0000313" key="2">
    <source>
        <dbReference type="EMBL" id="CAI9103097.1"/>
    </source>
</evidence>
<keyword evidence="3" id="KW-1185">Reference proteome</keyword>
<feature type="compositionally biased region" description="Basic and acidic residues" evidence="1">
    <location>
        <begin position="137"/>
        <end position="160"/>
    </location>
</feature>
<evidence type="ECO:0000256" key="1">
    <source>
        <dbReference type="SAM" id="MobiDB-lite"/>
    </source>
</evidence>
<feature type="compositionally biased region" description="Basic and acidic residues" evidence="1">
    <location>
        <begin position="199"/>
        <end position="210"/>
    </location>
</feature>
<dbReference type="PANTHER" id="PTHR36373:SF1">
    <property type="entry name" value="EXPRESSED PROTEIN"/>
    <property type="match status" value="1"/>
</dbReference>
<feature type="region of interest" description="Disordered" evidence="1">
    <location>
        <begin position="199"/>
        <end position="218"/>
    </location>
</feature>